<accession>A0A318ULF7</accession>
<name>A0A318ULF7_9SPHI</name>
<dbReference type="PANTHER" id="PTHR16504">
    <property type="entry name" value="5'(3')-DEOXYRIBONUCLEOTIDASE"/>
    <property type="match status" value="1"/>
</dbReference>
<dbReference type="PANTHER" id="PTHR16504:SF4">
    <property type="entry name" value="5'(3')-DEOXYRIBONUCLEOTIDASE"/>
    <property type="match status" value="1"/>
</dbReference>
<evidence type="ECO:0000313" key="4">
    <source>
        <dbReference type="Proteomes" id="UP000248198"/>
    </source>
</evidence>
<keyword evidence="4" id="KW-1185">Reference proteome</keyword>
<protein>
    <submittedName>
        <fullName evidence="3">5'(3')-deoxyribonucleotidase</fullName>
    </submittedName>
</protein>
<dbReference type="Pfam" id="PF06941">
    <property type="entry name" value="NT5C"/>
    <property type="match status" value="1"/>
</dbReference>
<dbReference type="InterPro" id="IPR010708">
    <property type="entry name" value="5'(3')-deoxyribonucleotidase"/>
</dbReference>
<comment type="caution">
    <text evidence="3">The sequence shown here is derived from an EMBL/GenBank/DDBJ whole genome shotgun (WGS) entry which is preliminary data.</text>
</comment>
<sequence length="183" mass="21131">MKIKKPSIAIDMDGVIADTESHFITWYYKDYGVLVNRAELFGKPESEAFPNKEAVLKFVHSPGFFRTLPVMAGAVEVIQELMKDFEIYIVSAAMEFPQSLSEKKEWLQEHFPFISWKNIVFCGDKSIIDTDYMIDDHFKNLDFCKGKAILFHAAHNATTDRHQRVHSWEEVKSLLQKELAALN</sequence>
<organism evidence="3 4">
    <name type="scientific">Pedobacter nutrimenti</name>
    <dbReference type="NCBI Taxonomy" id="1241337"/>
    <lineage>
        <taxon>Bacteria</taxon>
        <taxon>Pseudomonadati</taxon>
        <taxon>Bacteroidota</taxon>
        <taxon>Sphingobacteriia</taxon>
        <taxon>Sphingobacteriales</taxon>
        <taxon>Sphingobacteriaceae</taxon>
        <taxon>Pedobacter</taxon>
    </lineage>
</organism>
<dbReference type="AlphaFoldDB" id="A0A318ULF7"/>
<dbReference type="Gene3D" id="1.10.40.40">
    <property type="entry name" value="Deoxyribonucleotidase, domain 2"/>
    <property type="match status" value="1"/>
</dbReference>
<dbReference type="GO" id="GO:0009223">
    <property type="term" value="P:pyrimidine deoxyribonucleotide catabolic process"/>
    <property type="evidence" value="ECO:0007669"/>
    <property type="project" value="TreeGrafter"/>
</dbReference>
<dbReference type="Gene3D" id="3.40.50.1000">
    <property type="entry name" value="HAD superfamily/HAD-like"/>
    <property type="match status" value="1"/>
</dbReference>
<dbReference type="SFLD" id="SFLDG01126">
    <property type="entry name" value="C1.2:_Nucleotidase_Like"/>
    <property type="match status" value="1"/>
</dbReference>
<evidence type="ECO:0000256" key="2">
    <source>
        <dbReference type="PIRSR" id="PIRSR610708-1"/>
    </source>
</evidence>
<comment type="similarity">
    <text evidence="1">Belongs to the 5'(3')-deoxyribonucleotidase family.</text>
</comment>
<dbReference type="SUPFAM" id="SSF56784">
    <property type="entry name" value="HAD-like"/>
    <property type="match status" value="1"/>
</dbReference>
<reference evidence="3 4" key="1">
    <citation type="submission" date="2018-06" db="EMBL/GenBank/DDBJ databases">
        <title>Genomic Encyclopedia of Archaeal and Bacterial Type Strains, Phase II (KMG-II): from individual species to whole genera.</title>
        <authorList>
            <person name="Goeker M."/>
        </authorList>
    </citation>
    <scope>NUCLEOTIDE SEQUENCE [LARGE SCALE GENOMIC DNA]</scope>
    <source>
        <strain evidence="3 4">DSM 27372</strain>
    </source>
</reference>
<feature type="active site" description="Proton donor" evidence="2">
    <location>
        <position position="13"/>
    </location>
</feature>
<gene>
    <name evidence="3" type="ORF">B0O44_101192</name>
</gene>
<dbReference type="SFLD" id="SFLDS00003">
    <property type="entry name" value="Haloacid_Dehalogenase"/>
    <property type="match status" value="1"/>
</dbReference>
<proteinExistence type="inferred from homology"/>
<evidence type="ECO:0000313" key="3">
    <source>
        <dbReference type="EMBL" id="PYF76721.1"/>
    </source>
</evidence>
<dbReference type="SFLD" id="SFLDG01146">
    <property type="entry name" value="C1.2.2"/>
    <property type="match status" value="1"/>
</dbReference>
<dbReference type="GO" id="GO:0008253">
    <property type="term" value="F:5'-nucleotidase activity"/>
    <property type="evidence" value="ECO:0007669"/>
    <property type="project" value="InterPro"/>
</dbReference>
<dbReference type="RefSeq" id="WP_110826832.1">
    <property type="nucleotide sequence ID" value="NZ_QKLU01000001.1"/>
</dbReference>
<evidence type="ECO:0000256" key="1">
    <source>
        <dbReference type="ARBA" id="ARBA00009589"/>
    </source>
</evidence>
<dbReference type="InterPro" id="IPR023214">
    <property type="entry name" value="HAD_sf"/>
</dbReference>
<dbReference type="EMBL" id="QKLU01000001">
    <property type="protein sequence ID" value="PYF76721.1"/>
    <property type="molecule type" value="Genomic_DNA"/>
</dbReference>
<dbReference type="OrthoDB" id="278110at2"/>
<feature type="active site" description="Nucleophile" evidence="2">
    <location>
        <position position="11"/>
    </location>
</feature>
<dbReference type="Proteomes" id="UP000248198">
    <property type="component" value="Unassembled WGS sequence"/>
</dbReference>
<dbReference type="InterPro" id="IPR036412">
    <property type="entry name" value="HAD-like_sf"/>
</dbReference>